<keyword evidence="2" id="KW-0808">Transferase</keyword>
<dbReference type="Proteomes" id="UP001515480">
    <property type="component" value="Unassembled WGS sequence"/>
</dbReference>
<evidence type="ECO:0000256" key="3">
    <source>
        <dbReference type="SAM" id="MobiDB-lite"/>
    </source>
</evidence>
<dbReference type="PANTHER" id="PTHR12203:SF35">
    <property type="entry name" value="PROTEIN O-GLUCOSYLTRANSFERASE 1"/>
    <property type="match status" value="1"/>
</dbReference>
<dbReference type="PROSITE" id="PS51257">
    <property type="entry name" value="PROKAR_LIPOPROTEIN"/>
    <property type="match status" value="1"/>
</dbReference>
<feature type="chain" id="PRO_5044230346" description="Glycosyl transferase CAP10 domain-containing protein" evidence="4">
    <location>
        <begin position="27"/>
        <end position="699"/>
    </location>
</feature>
<dbReference type="PANTHER" id="PTHR12203">
    <property type="entry name" value="KDEL LYS-ASP-GLU-LEU CONTAINING - RELATED"/>
    <property type="match status" value="1"/>
</dbReference>
<reference evidence="6 7" key="1">
    <citation type="journal article" date="2024" name="Science">
        <title>Giant polyketide synthase enzymes in the biosynthesis of giant marine polyether toxins.</title>
        <authorList>
            <person name="Fallon T.R."/>
            <person name="Shende V.V."/>
            <person name="Wierzbicki I.H."/>
            <person name="Pendleton A.L."/>
            <person name="Watervoot N.F."/>
            <person name="Auber R.P."/>
            <person name="Gonzalez D.J."/>
            <person name="Wisecaver J.H."/>
            <person name="Moore B.S."/>
        </authorList>
    </citation>
    <scope>NUCLEOTIDE SEQUENCE [LARGE SCALE GENOMIC DNA]</scope>
    <source>
        <strain evidence="6 7">12B1</strain>
    </source>
</reference>
<feature type="signal peptide" evidence="4">
    <location>
        <begin position="1"/>
        <end position="26"/>
    </location>
</feature>
<dbReference type="Pfam" id="PF05686">
    <property type="entry name" value="Glyco_transf_90"/>
    <property type="match status" value="1"/>
</dbReference>
<protein>
    <recommendedName>
        <fullName evidence="5">Glycosyl transferase CAP10 domain-containing protein</fullName>
    </recommendedName>
</protein>
<proteinExistence type="inferred from homology"/>
<evidence type="ECO:0000256" key="1">
    <source>
        <dbReference type="ARBA" id="ARBA00010118"/>
    </source>
</evidence>
<name>A0AB34JCH4_PRYPA</name>
<evidence type="ECO:0000313" key="7">
    <source>
        <dbReference type="Proteomes" id="UP001515480"/>
    </source>
</evidence>
<keyword evidence="4" id="KW-0732">Signal</keyword>
<dbReference type="InterPro" id="IPR051091">
    <property type="entry name" value="O-Glucosyltr/Glycosyltrsf_90"/>
</dbReference>
<feature type="domain" description="Glycosyl transferase CAP10" evidence="5">
    <location>
        <begin position="389"/>
        <end position="679"/>
    </location>
</feature>
<evidence type="ECO:0000256" key="4">
    <source>
        <dbReference type="SAM" id="SignalP"/>
    </source>
</evidence>
<evidence type="ECO:0000313" key="6">
    <source>
        <dbReference type="EMBL" id="KAL1518452.1"/>
    </source>
</evidence>
<dbReference type="SMART" id="SM00672">
    <property type="entry name" value="CAP10"/>
    <property type="match status" value="1"/>
</dbReference>
<sequence>MAPREATPCWRLCASFALLLLTSTLACWLWQLPETPEQLVRLPLLPPLPPTREGARRARAPPPPPLHLAPLPSCAELDAWDDSHFSAEQDWVPMADGAAVEPATLWRWDGEARGHLRNERSGGHLNARPEGYVRGHGNPPQHAGRAAPRAASTELLRTEVELDRYAPRRRECRAGRTVSLKFVKSGYVHVTQDGVIWARMNECSDDPACLFDIEPHANGLISLRSRLTGRLLRMVDSTHPPFRGWGGVTAPAARLKPPRRLRREERRAANALSAAARCPVRPSAAAAPAGWAYNASSFAALVRRSLAPWHGGGLSATAVDVAYWREMFPYENRYERPTLHISIWEGSVYYKWQPPPDDAPSAAGRATPPAASSDRTLLQMLSRLAQIVSLPDVEFVAHTASLPKVAAQNPELVVSPSSDAAHTDIPIPSPSLYTSLLSPRAALGAAAVRGGVCPPLATRTPRLLLLAACDGPPDGHRAPLWRYYAVHRAALLSRALPRLMRVELRGACLAAGEGRLPLEEAWAEKALREMRAELGEPALRVARREAAEGVPRGRVVVNAAALCAADAHACDYQWILQLDGAGPPPRFAQRLAQGFVVFKQESPYYEYFYSLLQPWEHYIPVSDSLHDLPARLIWARDHPAEAHAIAARAQLAVARLHLHDAACFWWQLLSAMAPLQTHEPRHSANGFRLFSEGETARRS</sequence>
<dbReference type="InterPro" id="IPR006598">
    <property type="entry name" value="CAP10"/>
</dbReference>
<evidence type="ECO:0000259" key="5">
    <source>
        <dbReference type="SMART" id="SM00672"/>
    </source>
</evidence>
<evidence type="ECO:0000256" key="2">
    <source>
        <dbReference type="ARBA" id="ARBA00022679"/>
    </source>
</evidence>
<dbReference type="GO" id="GO:0016740">
    <property type="term" value="F:transferase activity"/>
    <property type="evidence" value="ECO:0007669"/>
    <property type="project" value="UniProtKB-KW"/>
</dbReference>
<comment type="caution">
    <text evidence="6">The sequence shown here is derived from an EMBL/GenBank/DDBJ whole genome shotgun (WGS) entry which is preliminary data.</text>
</comment>
<accession>A0AB34JCH4</accession>
<gene>
    <name evidence="6" type="ORF">AB1Y20_002744</name>
</gene>
<comment type="similarity">
    <text evidence="1">Belongs to the glycosyltransferase 90 family.</text>
</comment>
<dbReference type="AlphaFoldDB" id="A0AB34JCH4"/>
<feature type="region of interest" description="Disordered" evidence="3">
    <location>
        <begin position="117"/>
        <end position="150"/>
    </location>
</feature>
<keyword evidence="7" id="KW-1185">Reference proteome</keyword>
<dbReference type="EMBL" id="JBGBPQ010000010">
    <property type="protein sequence ID" value="KAL1518452.1"/>
    <property type="molecule type" value="Genomic_DNA"/>
</dbReference>
<organism evidence="6 7">
    <name type="scientific">Prymnesium parvum</name>
    <name type="common">Toxic golden alga</name>
    <dbReference type="NCBI Taxonomy" id="97485"/>
    <lineage>
        <taxon>Eukaryota</taxon>
        <taxon>Haptista</taxon>
        <taxon>Haptophyta</taxon>
        <taxon>Prymnesiophyceae</taxon>
        <taxon>Prymnesiales</taxon>
        <taxon>Prymnesiaceae</taxon>
        <taxon>Prymnesium</taxon>
    </lineage>
</organism>